<accession>A0A1F8DUK2</accession>
<feature type="region of interest" description="Disordered" evidence="1">
    <location>
        <begin position="698"/>
        <end position="719"/>
    </location>
</feature>
<protein>
    <recommendedName>
        <fullName evidence="5">Fibronectin type-III domain-containing protein</fullName>
    </recommendedName>
</protein>
<dbReference type="Proteomes" id="UP000177029">
    <property type="component" value="Unassembled WGS sequence"/>
</dbReference>
<evidence type="ECO:0000313" key="3">
    <source>
        <dbReference type="EMBL" id="OGM91515.1"/>
    </source>
</evidence>
<organism evidence="3 4">
    <name type="scientific">Candidatus Wolfebacteria bacterium RIFCSPHIGHO2_01_FULL_48_22</name>
    <dbReference type="NCBI Taxonomy" id="1802555"/>
    <lineage>
        <taxon>Bacteria</taxon>
        <taxon>Candidatus Wolfeibacteriota</taxon>
    </lineage>
</organism>
<proteinExistence type="predicted"/>
<evidence type="ECO:0008006" key="5">
    <source>
        <dbReference type="Google" id="ProtNLM"/>
    </source>
</evidence>
<reference evidence="3 4" key="1">
    <citation type="journal article" date="2016" name="Nat. Commun.">
        <title>Thousands of microbial genomes shed light on interconnected biogeochemical processes in an aquifer system.</title>
        <authorList>
            <person name="Anantharaman K."/>
            <person name="Brown C.T."/>
            <person name="Hug L.A."/>
            <person name="Sharon I."/>
            <person name="Castelle C.J."/>
            <person name="Probst A.J."/>
            <person name="Thomas B.C."/>
            <person name="Singh A."/>
            <person name="Wilkins M.J."/>
            <person name="Karaoz U."/>
            <person name="Brodie E.L."/>
            <person name="Williams K.H."/>
            <person name="Hubbard S.S."/>
            <person name="Banfield J.F."/>
        </authorList>
    </citation>
    <scope>NUCLEOTIDE SEQUENCE [LARGE SCALE GENOMIC DNA]</scope>
</reference>
<sequence length="1377" mass="144153">MTKKLLLLSVFALAMVGFVFLTAQPIEAAGVGDPYDGLPNAPLRLVPYRIDANGGYVGKVEILAPKGTYKDTFENVYCSGDSYGVNSAQAWCVAGFEESSFWGLNPHFTLSPGDMYTSIIPDFWNSFYLGPNTSNPPVVGQTYQFFFQTYNHGSGKITRDGQVIDMFVTVTGDLTVSPSSISVAKPGDYSPNITVTLGGVGIARSLSQSNFSFSGFSGARAFTLGDFQVIDDRTIRIRSNPQAMEDIRAASVNGTMTISYNGQSGSVNIALGCPMCVTINPGVNLPMQPYPAQTGFSTFVVGQAGSNGYAYAPPNFAYGDVKVYSGNCVANSCLNSGIAPPDVKNSKFNGYVVQNGLSRNIYLQPKSSGGPQTGETYTVGVYISGFQSLYPRAFYTFTIGSVTPPPSGAISISGDADFPVIAGNSESKTYTASGSNVNAVEWLPDIITPQNLRNIGVQINRNPEQDLTSPFNTSLIVDARSVTGLTSAVSGTVTLQARDKGNTSNSASKSVTVTIEPAGTASYSLAANPTTITIQRPTSGSVTGSSDMTIINKTSNISCTQINNQLTYSVNNYPVPSTAPQPASTGSWSPGPGNPSCYGVRSVFTVTPSTPLGSTTYIVSSRNSVNNLQSWTTITVNVTEVTPTPAPSYTVSLRPAVLTIQRPTSGTVTGFSDAWIQNKQNIQCGQINGLGFSVNDYPVPASAPQPSDSGSWSNGPGGSGNPDCYGHRAIFSVTPSTALGNTVYKINVGNDITTSAPFAYLMVTVIPGIPPEGEPYYELSPRTSIITIRVPTSGSVTASSELWIQNMQNISCSEINTTTLSYAAGGAFAQVIGSDWSAGPNSPGQPACYGRSVRFTVNSNTPPDDPYGPYRYGRTYTIYASNSKEPGFRAVGYVQVRITPSGTPSSASGFSQSVILLNPSVVRPISGSIPVRAIATLTEQGSFTAGVTTSLAKEPRSSGSSNLTSTVVPPIENISVDATRDLTWTVTSGTDSGSYIYYVTSAGGGVSTTTPAVFTVSLPGSDFLQSVSLDKTIVVRPASGTDTVIGTVTLSRNGTAPTPSGTGIRTSAGKLAGGNLPQTVQAVPPVEDFGVDNTREITWTVGPSTDIGVYQYVVTSETVNGNVSKANTVQFEVIEGVVGPENCFNGIDDDGDGLTDSLDPDCIVSVGGYTLKISPDTKEVTVPNTPETHTYAVNIGRYGGFSDPVTLSAANPSPATGISASLSGTTLTITVEPTAQSGDHTITVNGFSEDAEDPNQSASTQIKIGYVADGCGCTFSYGVRFRSGSVGLGWTCTDVDVTDSVRLLRSYASYVNEVVGPWGSASQVSVPLANNTDSDPSGHADEAVRYQLECVQGNRTTDNEIEGTKAFGPFGAGLIEN</sequence>
<evidence type="ECO:0000256" key="1">
    <source>
        <dbReference type="SAM" id="MobiDB-lite"/>
    </source>
</evidence>
<name>A0A1F8DUK2_9BACT</name>
<keyword evidence="2" id="KW-0732">Signal</keyword>
<dbReference type="EMBL" id="MGIP01000009">
    <property type="protein sequence ID" value="OGM91515.1"/>
    <property type="molecule type" value="Genomic_DNA"/>
</dbReference>
<evidence type="ECO:0000313" key="4">
    <source>
        <dbReference type="Proteomes" id="UP000177029"/>
    </source>
</evidence>
<feature type="chain" id="PRO_5009535209" description="Fibronectin type-III domain-containing protein" evidence="2">
    <location>
        <begin position="29"/>
        <end position="1377"/>
    </location>
</feature>
<evidence type="ECO:0000256" key="2">
    <source>
        <dbReference type="SAM" id="SignalP"/>
    </source>
</evidence>
<feature type="signal peptide" evidence="2">
    <location>
        <begin position="1"/>
        <end position="28"/>
    </location>
</feature>
<comment type="caution">
    <text evidence="3">The sequence shown here is derived from an EMBL/GenBank/DDBJ whole genome shotgun (WGS) entry which is preliminary data.</text>
</comment>
<gene>
    <name evidence="3" type="ORF">A2755_00085</name>
</gene>